<dbReference type="AlphaFoldDB" id="A0A368YKL4"/>
<dbReference type="Proteomes" id="UP000253345">
    <property type="component" value="Unassembled WGS sequence"/>
</dbReference>
<sequence>MSVSFARFVPQLPMAPSRARFALTWPGDGWALACLLVAAALAIWALLDGRREYQSSRPRHLGLRVVLDLSASMGVQDAGATRLAQALARLDKARRQVAGAGPKSDCLELVAVGAEPGAVQALPLAGDLPATLAGGLRHEGAEVGSLVAAAMLPQVDCVLTHVLVLTDMPPVAMTAGEGVDVIWDQVGAPVGNAGIRQLQVMQSAFGQTTSEIRVEGVVSGQDLPGALVLDAPSGQQQLSIHPMPEAEGRWFATAAYAGPGEYAARLAAADGYDGDDKVVTQLQRPASLAVDWRLSDLARPAGLAEGGPGDLLVAEGDGLPADALARPVLLTYPGFSLGNQPGHIGPFIEDAALLSMVSFDALEAAMPSAWPGPLPPGFAPVLVDDAGGVLVARREQPKGLIVPAPVPILPDPARNLSLTLFFSALADLAMPEAQEQALEWRDGQGRIVANAWRESMTGRPLGPPADLHRLAQLSRVSTGAPFWPWLVLASLLALLAERLLRLARRSEAVS</sequence>
<keyword evidence="1" id="KW-0812">Transmembrane</keyword>
<name>A0A368YKL4_9RHOB</name>
<evidence type="ECO:0000313" key="2">
    <source>
        <dbReference type="EMBL" id="RCW80705.1"/>
    </source>
</evidence>
<comment type="caution">
    <text evidence="2">The sequence shown here is derived from an EMBL/GenBank/DDBJ whole genome shotgun (WGS) entry which is preliminary data.</text>
</comment>
<proteinExistence type="predicted"/>
<feature type="transmembrane region" description="Helical" evidence="1">
    <location>
        <begin position="21"/>
        <end position="47"/>
    </location>
</feature>
<dbReference type="EMBL" id="QPJL01000018">
    <property type="protein sequence ID" value="RCW80705.1"/>
    <property type="molecule type" value="Genomic_DNA"/>
</dbReference>
<evidence type="ECO:0000256" key="1">
    <source>
        <dbReference type="SAM" id="Phobius"/>
    </source>
</evidence>
<evidence type="ECO:0000313" key="3">
    <source>
        <dbReference type="Proteomes" id="UP000253345"/>
    </source>
</evidence>
<reference evidence="2 3" key="1">
    <citation type="submission" date="2018-07" db="EMBL/GenBank/DDBJ databases">
        <title>Genomic Encyclopedia of Type Strains, Phase III (KMG-III): the genomes of soil and plant-associated and newly described type strains.</title>
        <authorList>
            <person name="Whitman W."/>
        </authorList>
    </citation>
    <scope>NUCLEOTIDE SEQUENCE [LARGE SCALE GENOMIC DNA]</scope>
    <source>
        <strain evidence="2 3">CECT 8525</strain>
    </source>
</reference>
<gene>
    <name evidence="2" type="ORF">DFP89_11822</name>
</gene>
<keyword evidence="3" id="KW-1185">Reference proteome</keyword>
<organism evidence="2 3">
    <name type="scientific">Paracoccus lutimaris</name>
    <dbReference type="NCBI Taxonomy" id="1490030"/>
    <lineage>
        <taxon>Bacteria</taxon>
        <taxon>Pseudomonadati</taxon>
        <taxon>Pseudomonadota</taxon>
        <taxon>Alphaproteobacteria</taxon>
        <taxon>Rhodobacterales</taxon>
        <taxon>Paracoccaceae</taxon>
        <taxon>Paracoccus</taxon>
    </lineage>
</organism>
<keyword evidence="1" id="KW-1133">Transmembrane helix</keyword>
<keyword evidence="1" id="KW-0472">Membrane</keyword>
<accession>A0A368YKL4</accession>
<protein>
    <submittedName>
        <fullName evidence="2">Uncharacterized protein</fullName>
    </submittedName>
</protein>